<sequence>MTKRVAEKATFLYIDYIKNNILNEAKIRFFGGEPLLQWDLIKRIMERTEKESLKINFDLTTNGLLLDAEKIEFFGKHPEIELIISLDGGVSSQNLNRNFNRKINSFENIHRHKKELSMLPNITINMVIAPNQVHKFYQNFKHIYELGFRRLNFLPAYFVFWPKKNLAFLKKGFSEILSFIKNNKNISVKNMDVLSETPFFNQGIVIDCNGDIYHTNIFLSRHFEKLSDGLREGNILDSKLVVLPNRESNGTMKLIKNNIDPKLYYSTLRADSILSNFVLKLKNTYAKN</sequence>
<comment type="similarity">
    <text evidence="5">Belongs to the radical SAM superfamily. Anaerobic sulfatase-maturating enzyme family.</text>
</comment>
<dbReference type="PANTHER" id="PTHR43273:SF3">
    <property type="entry name" value="ANAEROBIC SULFATASE-MATURATING ENZYME HOMOLOG ASLB-RELATED"/>
    <property type="match status" value="1"/>
</dbReference>
<protein>
    <recommendedName>
        <fullName evidence="6">Radical SAM core domain-containing protein</fullName>
    </recommendedName>
</protein>
<keyword evidence="1" id="KW-0949">S-adenosyl-L-methionine</keyword>
<evidence type="ECO:0000256" key="5">
    <source>
        <dbReference type="ARBA" id="ARBA00023601"/>
    </source>
</evidence>
<gene>
    <name evidence="7" type="ORF">A2042_04005</name>
</gene>
<dbReference type="InterPro" id="IPR058240">
    <property type="entry name" value="rSAM_sf"/>
</dbReference>
<dbReference type="InterPro" id="IPR023867">
    <property type="entry name" value="Sulphatase_maturase_rSAM"/>
</dbReference>
<dbReference type="GO" id="GO:0051536">
    <property type="term" value="F:iron-sulfur cluster binding"/>
    <property type="evidence" value="ECO:0007669"/>
    <property type="project" value="UniProtKB-KW"/>
</dbReference>
<dbReference type="PANTHER" id="PTHR43273">
    <property type="entry name" value="ANAEROBIC SULFATASE-MATURATING ENZYME HOMOLOG ASLB-RELATED"/>
    <property type="match status" value="1"/>
</dbReference>
<evidence type="ECO:0000256" key="3">
    <source>
        <dbReference type="ARBA" id="ARBA00023004"/>
    </source>
</evidence>
<organism evidence="7 8">
    <name type="scientific">Candidatus Schekmanbacteria bacterium GWA2_38_11</name>
    <dbReference type="NCBI Taxonomy" id="1817876"/>
    <lineage>
        <taxon>Bacteria</taxon>
        <taxon>Candidatus Schekmaniibacteriota</taxon>
    </lineage>
</organism>
<keyword evidence="2" id="KW-0479">Metal-binding</keyword>
<reference evidence="7 8" key="1">
    <citation type="journal article" date="2016" name="Nat. Commun.">
        <title>Thousands of microbial genomes shed light on interconnected biogeochemical processes in an aquifer system.</title>
        <authorList>
            <person name="Anantharaman K."/>
            <person name="Brown C.T."/>
            <person name="Hug L.A."/>
            <person name="Sharon I."/>
            <person name="Castelle C.J."/>
            <person name="Probst A.J."/>
            <person name="Thomas B.C."/>
            <person name="Singh A."/>
            <person name="Wilkins M.J."/>
            <person name="Karaoz U."/>
            <person name="Brodie E.L."/>
            <person name="Williams K.H."/>
            <person name="Hubbard S.S."/>
            <person name="Banfield J.F."/>
        </authorList>
    </citation>
    <scope>NUCLEOTIDE SEQUENCE [LARGE SCALE GENOMIC DNA]</scope>
</reference>
<keyword evidence="4" id="KW-0411">Iron-sulfur</keyword>
<dbReference type="GO" id="GO:0016491">
    <property type="term" value="F:oxidoreductase activity"/>
    <property type="evidence" value="ECO:0007669"/>
    <property type="project" value="InterPro"/>
</dbReference>
<evidence type="ECO:0000313" key="8">
    <source>
        <dbReference type="Proteomes" id="UP000178526"/>
    </source>
</evidence>
<dbReference type="Pfam" id="PF04055">
    <property type="entry name" value="Radical_SAM"/>
    <property type="match status" value="1"/>
</dbReference>
<dbReference type="Gene3D" id="3.20.20.70">
    <property type="entry name" value="Aldolase class I"/>
    <property type="match status" value="1"/>
</dbReference>
<dbReference type="InterPro" id="IPR007197">
    <property type="entry name" value="rSAM"/>
</dbReference>
<dbReference type="SUPFAM" id="SSF102114">
    <property type="entry name" value="Radical SAM enzymes"/>
    <property type="match status" value="1"/>
</dbReference>
<evidence type="ECO:0000313" key="7">
    <source>
        <dbReference type="EMBL" id="OGL42834.1"/>
    </source>
</evidence>
<evidence type="ECO:0000256" key="2">
    <source>
        <dbReference type="ARBA" id="ARBA00022723"/>
    </source>
</evidence>
<dbReference type="EMBL" id="MGDB01000024">
    <property type="protein sequence ID" value="OGL42834.1"/>
    <property type="molecule type" value="Genomic_DNA"/>
</dbReference>
<dbReference type="InterPro" id="IPR013785">
    <property type="entry name" value="Aldolase_TIM"/>
</dbReference>
<dbReference type="AlphaFoldDB" id="A0A1F7RPB0"/>
<proteinExistence type="inferred from homology"/>
<keyword evidence="3" id="KW-0408">Iron</keyword>
<feature type="domain" description="Radical SAM core" evidence="6">
    <location>
        <begin position="25"/>
        <end position="132"/>
    </location>
</feature>
<evidence type="ECO:0000256" key="1">
    <source>
        <dbReference type="ARBA" id="ARBA00022691"/>
    </source>
</evidence>
<dbReference type="Proteomes" id="UP000178526">
    <property type="component" value="Unassembled WGS sequence"/>
</dbReference>
<name>A0A1F7RPB0_9BACT</name>
<evidence type="ECO:0000256" key="4">
    <source>
        <dbReference type="ARBA" id="ARBA00023014"/>
    </source>
</evidence>
<dbReference type="GO" id="GO:0046872">
    <property type="term" value="F:metal ion binding"/>
    <property type="evidence" value="ECO:0007669"/>
    <property type="project" value="UniProtKB-KW"/>
</dbReference>
<evidence type="ECO:0000259" key="6">
    <source>
        <dbReference type="Pfam" id="PF04055"/>
    </source>
</evidence>
<comment type="caution">
    <text evidence="7">The sequence shown here is derived from an EMBL/GenBank/DDBJ whole genome shotgun (WGS) entry which is preliminary data.</text>
</comment>
<accession>A0A1F7RPB0</accession>